<evidence type="ECO:0000313" key="3">
    <source>
        <dbReference type="Proteomes" id="UP001187471"/>
    </source>
</evidence>
<dbReference type="Proteomes" id="UP001187471">
    <property type="component" value="Unassembled WGS sequence"/>
</dbReference>
<dbReference type="AlphaFoldDB" id="A0AA88RMF3"/>
<protein>
    <submittedName>
        <fullName evidence="2">Uncharacterized protein</fullName>
    </submittedName>
</protein>
<dbReference type="PANTHER" id="PTHR13042">
    <property type="entry name" value="UBIQUITIN-LIKE PROTEIN 5"/>
    <property type="match status" value="1"/>
</dbReference>
<dbReference type="InterPro" id="IPR029071">
    <property type="entry name" value="Ubiquitin-like_domsf"/>
</dbReference>
<reference evidence="2" key="1">
    <citation type="submission" date="2022-12" db="EMBL/GenBank/DDBJ databases">
        <title>Draft genome assemblies for two species of Escallonia (Escalloniales).</title>
        <authorList>
            <person name="Chanderbali A."/>
            <person name="Dervinis C."/>
            <person name="Anghel I."/>
            <person name="Soltis D."/>
            <person name="Soltis P."/>
            <person name="Zapata F."/>
        </authorList>
    </citation>
    <scope>NUCLEOTIDE SEQUENCE</scope>
    <source>
        <strain evidence="2">UCBG92.1500</strain>
        <tissue evidence="2">Leaf</tissue>
    </source>
</reference>
<sequence>MTDPGLLRYFLGMQVKQKPRQIFLSQGKYADELLRKFDMSSCKPLATPMALSDQLSKNDGKEKSGRVYLSKTCWIVDLSYKHKAGYCARNRYCFQIHERAKQMIEVVLNNRLGKKVKVKCNEDDTFGDLKKLVATQTRADKIRIQKLYNSRTTSPSRTMRSTTAWASSCTTTKAAMEDVFY</sequence>
<accession>A0AA88RMF3</accession>
<organism evidence="2 3">
    <name type="scientific">Escallonia rubra</name>
    <dbReference type="NCBI Taxonomy" id="112253"/>
    <lineage>
        <taxon>Eukaryota</taxon>
        <taxon>Viridiplantae</taxon>
        <taxon>Streptophyta</taxon>
        <taxon>Embryophyta</taxon>
        <taxon>Tracheophyta</taxon>
        <taxon>Spermatophyta</taxon>
        <taxon>Magnoliopsida</taxon>
        <taxon>eudicotyledons</taxon>
        <taxon>Gunneridae</taxon>
        <taxon>Pentapetalae</taxon>
        <taxon>asterids</taxon>
        <taxon>campanulids</taxon>
        <taxon>Escalloniales</taxon>
        <taxon>Escalloniaceae</taxon>
        <taxon>Escallonia</taxon>
    </lineage>
</organism>
<keyword evidence="3" id="KW-1185">Reference proteome</keyword>
<proteinExistence type="predicted"/>
<evidence type="ECO:0000313" key="2">
    <source>
        <dbReference type="EMBL" id="KAK2988782.1"/>
    </source>
</evidence>
<dbReference type="SUPFAM" id="SSF54236">
    <property type="entry name" value="Ubiquitin-like"/>
    <property type="match status" value="1"/>
</dbReference>
<dbReference type="Gene3D" id="3.10.20.90">
    <property type="entry name" value="Phosphatidylinositol 3-kinase Catalytic Subunit, Chain A, domain 1"/>
    <property type="match status" value="1"/>
</dbReference>
<evidence type="ECO:0000256" key="1">
    <source>
        <dbReference type="ARBA" id="ARBA00022786"/>
    </source>
</evidence>
<dbReference type="EMBL" id="JAVXUO010000826">
    <property type="protein sequence ID" value="KAK2988782.1"/>
    <property type="molecule type" value="Genomic_DNA"/>
</dbReference>
<dbReference type="InterPro" id="IPR039732">
    <property type="entry name" value="Hub1/Ubl5"/>
</dbReference>
<keyword evidence="1" id="KW-0833">Ubl conjugation pathway</keyword>
<name>A0AA88RMF3_9ASTE</name>
<comment type="caution">
    <text evidence="2">The sequence shown here is derived from an EMBL/GenBank/DDBJ whole genome shotgun (WGS) entry which is preliminary data.</text>
</comment>
<gene>
    <name evidence="2" type="ORF">RJ640_025941</name>
</gene>